<reference evidence="11 12" key="1">
    <citation type="submission" date="2019-05" db="EMBL/GenBank/DDBJ databases">
        <authorList>
            <person name="Lee S.D."/>
        </authorList>
    </citation>
    <scope>NUCLEOTIDE SEQUENCE [LARGE SCALE GENOMIC DNA]</scope>
    <source>
        <strain evidence="11 12">GH2-6</strain>
    </source>
</reference>
<name>A0A5C4JRA4_9HYPH</name>
<gene>
    <name evidence="11" type="ORF">FF124_09505</name>
</gene>
<evidence type="ECO:0000259" key="10">
    <source>
        <dbReference type="PROSITE" id="PS51371"/>
    </source>
</evidence>
<feature type="transmembrane region" description="Helical" evidence="9">
    <location>
        <begin position="253"/>
        <end position="273"/>
    </location>
</feature>
<dbReference type="OrthoDB" id="9790355at2"/>
<organism evidence="11 12">
    <name type="scientific">Martelella lutilitoris</name>
    <dbReference type="NCBI Taxonomy" id="2583532"/>
    <lineage>
        <taxon>Bacteria</taxon>
        <taxon>Pseudomonadati</taxon>
        <taxon>Pseudomonadota</taxon>
        <taxon>Alphaproteobacteria</taxon>
        <taxon>Hyphomicrobiales</taxon>
        <taxon>Aurantimonadaceae</taxon>
        <taxon>Martelella</taxon>
    </lineage>
</organism>
<dbReference type="PANTHER" id="PTHR41394">
    <property type="entry name" value="MAGNESIUM TRANSPORTER MGTE"/>
    <property type="match status" value="1"/>
</dbReference>
<dbReference type="Pfam" id="PF00571">
    <property type="entry name" value="CBS"/>
    <property type="match status" value="2"/>
</dbReference>
<evidence type="ECO:0000256" key="9">
    <source>
        <dbReference type="SAM" id="Phobius"/>
    </source>
</evidence>
<dbReference type="Pfam" id="PF01769">
    <property type="entry name" value="MgtE"/>
    <property type="match status" value="1"/>
</dbReference>
<evidence type="ECO:0000256" key="5">
    <source>
        <dbReference type="ARBA" id="ARBA00022842"/>
    </source>
</evidence>
<evidence type="ECO:0000256" key="6">
    <source>
        <dbReference type="ARBA" id="ARBA00022989"/>
    </source>
</evidence>
<comment type="subcellular location">
    <subcellularLocation>
        <location evidence="1">Membrane</location>
        <topology evidence="1">Multi-pass membrane protein</topology>
    </subcellularLocation>
</comment>
<reference evidence="11 12" key="2">
    <citation type="submission" date="2019-06" db="EMBL/GenBank/DDBJ databases">
        <title>Martelella lutilitoris sp. nov., isolated from a tidal mudflat.</title>
        <authorList>
            <person name="Kim Y.-J."/>
        </authorList>
    </citation>
    <scope>NUCLEOTIDE SEQUENCE [LARGE SCALE GENOMIC DNA]</scope>
    <source>
        <strain evidence="11 12">GH2-6</strain>
    </source>
</reference>
<accession>A0A5C4JRA4</accession>
<evidence type="ECO:0000256" key="4">
    <source>
        <dbReference type="ARBA" id="ARBA00022692"/>
    </source>
</evidence>
<dbReference type="CDD" id="cd02205">
    <property type="entry name" value="CBS_pair_SF"/>
    <property type="match status" value="1"/>
</dbReference>
<keyword evidence="3" id="KW-0813">Transport</keyword>
<keyword evidence="12" id="KW-1185">Reference proteome</keyword>
<evidence type="ECO:0000313" key="11">
    <source>
        <dbReference type="EMBL" id="TNB47820.1"/>
    </source>
</evidence>
<dbReference type="SUPFAM" id="SSF161093">
    <property type="entry name" value="MgtE membrane domain-like"/>
    <property type="match status" value="1"/>
</dbReference>
<feature type="transmembrane region" description="Helical" evidence="9">
    <location>
        <begin position="332"/>
        <end position="351"/>
    </location>
</feature>
<evidence type="ECO:0000256" key="1">
    <source>
        <dbReference type="ARBA" id="ARBA00004141"/>
    </source>
</evidence>
<keyword evidence="6 9" id="KW-1133">Transmembrane helix</keyword>
<dbReference type="PROSITE" id="PS51371">
    <property type="entry name" value="CBS"/>
    <property type="match status" value="1"/>
</dbReference>
<dbReference type="InterPro" id="IPR036739">
    <property type="entry name" value="SLC41_membr_dom_sf"/>
</dbReference>
<dbReference type="Gene3D" id="3.10.580.10">
    <property type="entry name" value="CBS-domain"/>
    <property type="match status" value="1"/>
</dbReference>
<comment type="similarity">
    <text evidence="2">Belongs to the SLC41A transporter family.</text>
</comment>
<dbReference type="EMBL" id="VCLB01000005">
    <property type="protein sequence ID" value="TNB47820.1"/>
    <property type="molecule type" value="Genomic_DNA"/>
</dbReference>
<keyword evidence="7 9" id="KW-0472">Membrane</keyword>
<evidence type="ECO:0000256" key="3">
    <source>
        <dbReference type="ARBA" id="ARBA00022448"/>
    </source>
</evidence>
<dbReference type="InterPro" id="IPR000644">
    <property type="entry name" value="CBS_dom"/>
</dbReference>
<evidence type="ECO:0000256" key="8">
    <source>
        <dbReference type="PROSITE-ProRule" id="PRU00703"/>
    </source>
</evidence>
<dbReference type="PANTHER" id="PTHR41394:SF5">
    <property type="entry name" value="SLC41A_MGTE INTEGRAL MEMBRANE DOMAIN-CONTAINING PROTEIN"/>
    <property type="match status" value="1"/>
</dbReference>
<comment type="caution">
    <text evidence="11">The sequence shown here is derived from an EMBL/GenBank/DDBJ whole genome shotgun (WGS) entry which is preliminary data.</text>
</comment>
<evidence type="ECO:0000256" key="7">
    <source>
        <dbReference type="ARBA" id="ARBA00023136"/>
    </source>
</evidence>
<evidence type="ECO:0000313" key="12">
    <source>
        <dbReference type="Proteomes" id="UP000307874"/>
    </source>
</evidence>
<dbReference type="Proteomes" id="UP000307874">
    <property type="component" value="Unassembled WGS sequence"/>
</dbReference>
<dbReference type="InterPro" id="IPR006667">
    <property type="entry name" value="SLC41_membr_dom"/>
</dbReference>
<dbReference type="GO" id="GO:0008324">
    <property type="term" value="F:monoatomic cation transmembrane transporter activity"/>
    <property type="evidence" value="ECO:0007669"/>
    <property type="project" value="InterPro"/>
</dbReference>
<evidence type="ECO:0000256" key="2">
    <source>
        <dbReference type="ARBA" id="ARBA00009749"/>
    </source>
</evidence>
<feature type="transmembrane region" description="Helical" evidence="9">
    <location>
        <begin position="175"/>
        <end position="195"/>
    </location>
</feature>
<dbReference type="AlphaFoldDB" id="A0A5C4JRA4"/>
<dbReference type="GO" id="GO:0016020">
    <property type="term" value="C:membrane"/>
    <property type="evidence" value="ECO:0007669"/>
    <property type="project" value="UniProtKB-SubCell"/>
</dbReference>
<keyword evidence="8" id="KW-0129">CBS domain</keyword>
<feature type="transmembrane region" description="Helical" evidence="9">
    <location>
        <begin position="285"/>
        <end position="312"/>
    </location>
</feature>
<feature type="domain" description="CBS" evidence="10">
    <location>
        <begin position="27"/>
        <end position="89"/>
    </location>
</feature>
<dbReference type="InterPro" id="IPR046342">
    <property type="entry name" value="CBS_dom_sf"/>
</dbReference>
<dbReference type="Gene3D" id="1.10.357.20">
    <property type="entry name" value="SLC41 divalent cation transporters, integral membrane domain"/>
    <property type="match status" value="1"/>
</dbReference>
<dbReference type="SUPFAM" id="SSF54631">
    <property type="entry name" value="CBS-domain pair"/>
    <property type="match status" value="1"/>
</dbReference>
<keyword evidence="4 9" id="KW-0812">Transmembrane</keyword>
<protein>
    <submittedName>
        <fullName evidence="11">Magnesium transporter</fullName>
    </submittedName>
</protein>
<sequence length="353" mass="37129">MKRKCVVTDATAGDFALSAPLTPLARITDQSPLTLKPETSAGEAVRLFAANGARPVTMACIRDAEGLFAGVVSLHDCLRRKPDDPVGAFARADAKVALAERSAESVSHEMVEGSIDFLPVVDRQNRLVGVIDGARASRFVVDALQEDAGVFVGLSGAVNDDYFEHSVWSDFRRRFPWVLGLAIAGLAAGYVVHIYESALDALVILALYMPMVADTGGNVGTQSASLVTRVLTTGSIKWAEAGAIMWREVRVSLLMAAMLFAFAFLKVVLISNAADVPEGLTLEGIGLAIAVALAAQVVSATLIGALLPLGAIAVKQDPAVVSGPALTTIVDLTGLLLYFTITTMMLGIVVVHQ</sequence>
<proteinExistence type="inferred from homology"/>
<keyword evidence="5" id="KW-0460">Magnesium</keyword>